<feature type="transmembrane region" description="Helical" evidence="5">
    <location>
        <begin position="348"/>
        <end position="367"/>
    </location>
</feature>
<evidence type="ECO:0000313" key="7">
    <source>
        <dbReference type="Proteomes" id="UP001165740"/>
    </source>
</evidence>
<dbReference type="GO" id="GO:0016020">
    <property type="term" value="C:membrane"/>
    <property type="evidence" value="ECO:0007669"/>
    <property type="project" value="UniProtKB-SubCell"/>
</dbReference>
<proteinExistence type="predicted"/>
<dbReference type="PANTHER" id="PTHR46641:SF2">
    <property type="entry name" value="FMRFAMIDE RECEPTOR"/>
    <property type="match status" value="1"/>
</dbReference>
<dbReference type="PANTHER" id="PTHR46641">
    <property type="entry name" value="FMRFAMIDE RECEPTOR-RELATED"/>
    <property type="match status" value="1"/>
</dbReference>
<keyword evidence="7" id="KW-1185">Reference proteome</keyword>
<keyword evidence="3 5" id="KW-1133">Transmembrane helix</keyword>
<dbReference type="Proteomes" id="UP001165740">
    <property type="component" value="Chromosome 4"/>
</dbReference>
<feature type="domain" description="G-protein coupled receptors family 1 profile" evidence="6">
    <location>
        <begin position="87"/>
        <end position="364"/>
    </location>
</feature>
<dbReference type="SUPFAM" id="SSF81321">
    <property type="entry name" value="Family A G protein-coupled receptor-like"/>
    <property type="match status" value="1"/>
</dbReference>
<gene>
    <name evidence="8" type="primary">LOC129926002</name>
</gene>
<dbReference type="InterPro" id="IPR017452">
    <property type="entry name" value="GPCR_Rhodpsn_7TM"/>
</dbReference>
<feature type="transmembrane region" description="Helical" evidence="5">
    <location>
        <begin position="75"/>
        <end position="95"/>
    </location>
</feature>
<dbReference type="AlphaFoldDB" id="A0A9W3A8Z2"/>
<accession>A0A9W3A8Z2</accession>
<evidence type="ECO:0000259" key="6">
    <source>
        <dbReference type="PROSITE" id="PS50262"/>
    </source>
</evidence>
<feature type="transmembrane region" description="Helical" evidence="5">
    <location>
        <begin position="310"/>
        <end position="333"/>
    </location>
</feature>
<feature type="transmembrane region" description="Helical" evidence="5">
    <location>
        <begin position="202"/>
        <end position="223"/>
    </location>
</feature>
<dbReference type="OrthoDB" id="6167060at2759"/>
<protein>
    <submittedName>
        <fullName evidence="8">Uncharacterized protein LOC129926002</fullName>
    </submittedName>
</protein>
<evidence type="ECO:0000256" key="4">
    <source>
        <dbReference type="ARBA" id="ARBA00023136"/>
    </source>
</evidence>
<evidence type="ECO:0000256" key="3">
    <source>
        <dbReference type="ARBA" id="ARBA00022989"/>
    </source>
</evidence>
<keyword evidence="4 5" id="KW-0472">Membrane</keyword>
<dbReference type="RefSeq" id="XP_055883628.1">
    <property type="nucleotide sequence ID" value="XM_056027653.1"/>
</dbReference>
<dbReference type="GeneID" id="129926002"/>
<name>A0A9W3A8Z2_BIOGL</name>
<dbReference type="Gene3D" id="1.20.1070.10">
    <property type="entry name" value="Rhodopsin 7-helix transmembrane proteins"/>
    <property type="match status" value="1"/>
</dbReference>
<feature type="transmembrane region" description="Helical" evidence="5">
    <location>
        <begin position="264"/>
        <end position="289"/>
    </location>
</feature>
<dbReference type="InterPro" id="IPR052954">
    <property type="entry name" value="GPCR-Ligand_Int"/>
</dbReference>
<evidence type="ECO:0000256" key="1">
    <source>
        <dbReference type="ARBA" id="ARBA00004370"/>
    </source>
</evidence>
<keyword evidence="2 5" id="KW-0812">Transmembrane</keyword>
<organism evidence="7 8">
    <name type="scientific">Biomphalaria glabrata</name>
    <name type="common">Bloodfluke planorb</name>
    <name type="synonym">Freshwater snail</name>
    <dbReference type="NCBI Taxonomy" id="6526"/>
    <lineage>
        <taxon>Eukaryota</taxon>
        <taxon>Metazoa</taxon>
        <taxon>Spiralia</taxon>
        <taxon>Lophotrochozoa</taxon>
        <taxon>Mollusca</taxon>
        <taxon>Gastropoda</taxon>
        <taxon>Heterobranchia</taxon>
        <taxon>Euthyneura</taxon>
        <taxon>Panpulmonata</taxon>
        <taxon>Hygrophila</taxon>
        <taxon>Lymnaeoidea</taxon>
        <taxon>Planorbidae</taxon>
        <taxon>Biomphalaria</taxon>
    </lineage>
</organism>
<comment type="subcellular location">
    <subcellularLocation>
        <location evidence="1">Membrane</location>
    </subcellularLocation>
</comment>
<evidence type="ECO:0000256" key="5">
    <source>
        <dbReference type="SAM" id="Phobius"/>
    </source>
</evidence>
<feature type="transmembrane region" description="Helical" evidence="5">
    <location>
        <begin position="160"/>
        <end position="181"/>
    </location>
</feature>
<sequence>MSMLMVTIKNFEDRHQELQSLKMSPTYPVTNNVTLNYQTTTLVMNTPNAKVYILNVYCFIGSQDYFYLFQAFSCFVNPVLSVLGLFINALCLVILAKSGLKKTSNILLFALVLADSMNMFINLDFPTRIRYFGPLKYKSGLCTFEYDTIMNEFLYVSQHFFSFVGLWGRTINASIPMIITIERILAVYFPVTFKKVVTTRSITASCCAAYIIWLPHVIVQTFYRRLEYIRLPNGKVAAITTQTEFLINNYSILYTFTVYAMEVLLSWVPTCFISLGCILIGIKISVSISQRRKMTNVNKKRQWSPRTTRTLLTTCLIFAVTHAITALISALVVVDTKTPLLSYLLEEISQFINILNCTSNFLIYFLFNKKLWKIFLQIVCPIKKSNIDKTFFSLQDISK</sequence>
<reference evidence="8" key="1">
    <citation type="submission" date="2025-08" db="UniProtKB">
        <authorList>
            <consortium name="RefSeq"/>
        </authorList>
    </citation>
    <scope>IDENTIFICATION</scope>
</reference>
<evidence type="ECO:0000313" key="8">
    <source>
        <dbReference type="RefSeq" id="XP_055883628.1"/>
    </source>
</evidence>
<feature type="transmembrane region" description="Helical" evidence="5">
    <location>
        <begin position="107"/>
        <end position="125"/>
    </location>
</feature>
<evidence type="ECO:0000256" key="2">
    <source>
        <dbReference type="ARBA" id="ARBA00022692"/>
    </source>
</evidence>
<dbReference type="PROSITE" id="PS50262">
    <property type="entry name" value="G_PROTEIN_RECEP_F1_2"/>
    <property type="match status" value="1"/>
</dbReference>